<evidence type="ECO:0000259" key="9">
    <source>
        <dbReference type="Pfam" id="PF03007"/>
    </source>
</evidence>
<comment type="catalytic activity">
    <reaction evidence="7">
        <text>an acyl-CoA + a 1,2-diacyl-sn-glycerol = a triacyl-sn-glycerol + CoA</text>
        <dbReference type="Rhea" id="RHEA:10868"/>
        <dbReference type="ChEBI" id="CHEBI:17815"/>
        <dbReference type="ChEBI" id="CHEBI:57287"/>
        <dbReference type="ChEBI" id="CHEBI:58342"/>
        <dbReference type="ChEBI" id="CHEBI:64615"/>
        <dbReference type="EC" id="2.3.1.20"/>
    </reaction>
</comment>
<evidence type="ECO:0000256" key="3">
    <source>
        <dbReference type="ARBA" id="ARBA00022679"/>
    </source>
</evidence>
<keyword evidence="3" id="KW-0808">Transferase</keyword>
<evidence type="ECO:0000256" key="7">
    <source>
        <dbReference type="ARBA" id="ARBA00048109"/>
    </source>
</evidence>
<comment type="caution">
    <text evidence="11">The sequence shown here is derived from an EMBL/GenBank/DDBJ whole genome shotgun (WGS) entry which is preliminary data.</text>
</comment>
<proteinExistence type="inferred from homology"/>
<evidence type="ECO:0000259" key="10">
    <source>
        <dbReference type="Pfam" id="PF06974"/>
    </source>
</evidence>
<dbReference type="InterPro" id="IPR009721">
    <property type="entry name" value="O-acyltransferase_WSD1_C"/>
</dbReference>
<feature type="domain" description="O-acyltransferase WSD1-like N-terminal" evidence="9">
    <location>
        <begin position="77"/>
        <end position="210"/>
    </location>
</feature>
<evidence type="ECO:0000313" key="11">
    <source>
        <dbReference type="EMBL" id="ODN03602.1"/>
    </source>
</evidence>
<dbReference type="Pfam" id="PF03007">
    <property type="entry name" value="WS_DGAT_cat"/>
    <property type="match status" value="1"/>
</dbReference>
<dbReference type="GO" id="GO:0047196">
    <property type="term" value="F:long-chain-alcohol O-fatty-acyltransferase activity"/>
    <property type="evidence" value="ECO:0007669"/>
    <property type="project" value="UniProtKB-EC"/>
</dbReference>
<feature type="domain" description="O-acyltransferase WSD1 C-terminal" evidence="10">
    <location>
        <begin position="337"/>
        <end position="469"/>
    </location>
</feature>
<dbReference type="InterPro" id="IPR004255">
    <property type="entry name" value="O-acyltransferase_WSD1_N"/>
</dbReference>
<protein>
    <submittedName>
        <fullName evidence="11">Uncharacterized protein</fullName>
    </submittedName>
</protein>
<sequence>MAETRWHQTIINILIWIPTLFFVMPGILILHFYKKYWDYLVTNFLKPNFRSPKFMDMTMCQGNSYEYPNTNAAQIWVVQGSWISATEFSEHFHKCFLQDKSDRYRNLYAHVTTYGTYSYYSHCEPKDLDLSWHIREYKLNDYGQGTLESWAATWMTTNTYEVGRPIWQVAILHFGSLESGTMETGIVAKFSHSLIDGYSFIHMVSKLTDNPAPYVVPSRTLTWKDKLKYIYQSPYVVLGAYGNQAFSRDSQTPYKKLSRSLKSKPQKWLMSFATLDLQTVKMIRKATDTHFICLMLAAQFGALRKLLLESMSESELPENLWIGSSLAWPNHPLSFTNHWTMGFFKCPVKMRDPLERLRAVESFYREYKAKETDTKGMFSLMALLRMLPTWARRFFCHNDFALTNLSFFFASLMLSAKQHYLLGRKVKKLYLPLACPDVVPVALYGVTTSHSGQIDLSIDALQSVVVKNQAELDRLTQVYFTQELEAIADRCGLKIPAVPTNGIAMTNESTGGGGSGDKFT</sequence>
<evidence type="ECO:0000313" key="12">
    <source>
        <dbReference type="Proteomes" id="UP000094527"/>
    </source>
</evidence>
<dbReference type="UniPathway" id="UPA00282"/>
<keyword evidence="8" id="KW-1133">Transmembrane helix</keyword>
<dbReference type="GO" id="GO:0004144">
    <property type="term" value="F:diacylglycerol O-acyltransferase activity"/>
    <property type="evidence" value="ECO:0007669"/>
    <property type="project" value="UniProtKB-EC"/>
</dbReference>
<dbReference type="GO" id="GO:0019432">
    <property type="term" value="P:triglyceride biosynthetic process"/>
    <property type="evidence" value="ECO:0007669"/>
    <property type="project" value="UniProtKB-UniPathway"/>
</dbReference>
<reference evidence="11 12" key="1">
    <citation type="journal article" date="2016" name="Genome Biol. Evol.">
        <title>Gene Family Evolution Reflects Adaptation to Soil Environmental Stressors in the Genome of the Collembolan Orchesella cincta.</title>
        <authorList>
            <person name="Faddeeva-Vakhrusheva A."/>
            <person name="Derks M.F."/>
            <person name="Anvar S.Y."/>
            <person name="Agamennone V."/>
            <person name="Suring W."/>
            <person name="Smit S."/>
            <person name="van Straalen N.M."/>
            <person name="Roelofs D."/>
        </authorList>
    </citation>
    <scope>NUCLEOTIDE SEQUENCE [LARGE SCALE GENOMIC DNA]</scope>
    <source>
        <tissue evidence="11">Mixed pool</tissue>
    </source>
</reference>
<gene>
    <name evidence="11" type="ORF">Ocin01_03093</name>
</gene>
<keyword evidence="8" id="KW-0472">Membrane</keyword>
<comment type="similarity">
    <text evidence="5">In the N-terminal section; belongs to the long-chain O-acyltransferase family.</text>
</comment>
<keyword evidence="4" id="KW-0012">Acyltransferase</keyword>
<dbReference type="Pfam" id="PF06974">
    <property type="entry name" value="WS_DGAT_C"/>
    <property type="match status" value="1"/>
</dbReference>
<dbReference type="InterPro" id="IPR045034">
    <property type="entry name" value="O-acyltransferase_WSD1-like"/>
</dbReference>
<feature type="transmembrane region" description="Helical" evidence="8">
    <location>
        <begin position="12"/>
        <end position="33"/>
    </location>
</feature>
<dbReference type="AlphaFoldDB" id="A0A1D2NEE4"/>
<dbReference type="PANTHER" id="PTHR31650:SF1">
    <property type="entry name" value="WAX ESTER SYNTHASE_DIACYLGLYCEROL ACYLTRANSFERASE 4-RELATED"/>
    <property type="match status" value="1"/>
</dbReference>
<dbReference type="PANTHER" id="PTHR31650">
    <property type="entry name" value="O-ACYLTRANSFERASE (WSD1-LIKE) FAMILY PROTEIN"/>
    <property type="match status" value="1"/>
</dbReference>
<evidence type="ECO:0000256" key="8">
    <source>
        <dbReference type="SAM" id="Phobius"/>
    </source>
</evidence>
<evidence type="ECO:0000256" key="1">
    <source>
        <dbReference type="ARBA" id="ARBA00004771"/>
    </source>
</evidence>
<comment type="catalytic activity">
    <reaction evidence="6">
        <text>a long chain fatty alcohol + a fatty acyl-CoA = a long-chain alcohol wax ester + CoA</text>
        <dbReference type="Rhea" id="RHEA:38443"/>
        <dbReference type="ChEBI" id="CHEBI:17135"/>
        <dbReference type="ChEBI" id="CHEBI:57287"/>
        <dbReference type="ChEBI" id="CHEBI:77636"/>
        <dbReference type="ChEBI" id="CHEBI:235323"/>
        <dbReference type="EC" id="2.3.1.75"/>
    </reaction>
</comment>
<dbReference type="GO" id="GO:0005886">
    <property type="term" value="C:plasma membrane"/>
    <property type="evidence" value="ECO:0007669"/>
    <property type="project" value="TreeGrafter"/>
</dbReference>
<evidence type="ECO:0000256" key="5">
    <source>
        <dbReference type="ARBA" id="ARBA00024360"/>
    </source>
</evidence>
<organism evidence="11 12">
    <name type="scientific">Orchesella cincta</name>
    <name type="common">Springtail</name>
    <name type="synonym">Podura cincta</name>
    <dbReference type="NCBI Taxonomy" id="48709"/>
    <lineage>
        <taxon>Eukaryota</taxon>
        <taxon>Metazoa</taxon>
        <taxon>Ecdysozoa</taxon>
        <taxon>Arthropoda</taxon>
        <taxon>Hexapoda</taxon>
        <taxon>Collembola</taxon>
        <taxon>Entomobryomorpha</taxon>
        <taxon>Entomobryoidea</taxon>
        <taxon>Orchesellidae</taxon>
        <taxon>Orchesellinae</taxon>
        <taxon>Orchesella</taxon>
    </lineage>
</organism>
<keyword evidence="12" id="KW-1185">Reference proteome</keyword>
<comment type="pathway">
    <text evidence="2">Lipid metabolism.</text>
</comment>
<keyword evidence="8" id="KW-0812">Transmembrane</keyword>
<dbReference type="OrthoDB" id="619536at2759"/>
<accession>A0A1D2NEE4</accession>
<dbReference type="EMBL" id="LJIJ01000068">
    <property type="protein sequence ID" value="ODN03602.1"/>
    <property type="molecule type" value="Genomic_DNA"/>
</dbReference>
<dbReference type="Proteomes" id="UP000094527">
    <property type="component" value="Unassembled WGS sequence"/>
</dbReference>
<comment type="pathway">
    <text evidence="1">Glycerolipid metabolism; triacylglycerol biosynthesis.</text>
</comment>
<name>A0A1D2NEE4_ORCCI</name>
<evidence type="ECO:0000256" key="2">
    <source>
        <dbReference type="ARBA" id="ARBA00005189"/>
    </source>
</evidence>
<evidence type="ECO:0000256" key="4">
    <source>
        <dbReference type="ARBA" id="ARBA00023315"/>
    </source>
</evidence>
<evidence type="ECO:0000256" key="6">
    <source>
        <dbReference type="ARBA" id="ARBA00047604"/>
    </source>
</evidence>